<feature type="transmembrane region" description="Helical" evidence="5">
    <location>
        <begin position="98"/>
        <end position="125"/>
    </location>
</feature>
<accession>A0A7Y7U476</accession>
<evidence type="ECO:0000256" key="3">
    <source>
        <dbReference type="ARBA" id="ARBA00022989"/>
    </source>
</evidence>
<feature type="transmembrane region" description="Helical" evidence="5">
    <location>
        <begin position="30"/>
        <end position="50"/>
    </location>
</feature>
<keyword evidence="4 5" id="KW-0472">Membrane</keyword>
<dbReference type="InterPro" id="IPR010652">
    <property type="entry name" value="DUF1232"/>
</dbReference>
<dbReference type="EMBL" id="JABKAU010000005">
    <property type="protein sequence ID" value="NVO30376.1"/>
    <property type="molecule type" value="Genomic_DNA"/>
</dbReference>
<feature type="domain" description="DUF1232" evidence="6">
    <location>
        <begin position="32"/>
        <end position="67"/>
    </location>
</feature>
<evidence type="ECO:0000256" key="5">
    <source>
        <dbReference type="SAM" id="Phobius"/>
    </source>
</evidence>
<dbReference type="AlphaFoldDB" id="A0A7Y7U476"/>
<reference evidence="7 8" key="1">
    <citation type="submission" date="2020-05" db="EMBL/GenBank/DDBJ databases">
        <title>Hymenobacter terrestris sp. nov. and Hymenobacter lapidiphilus sp. nov., isolated from regoliths in Antarctica.</title>
        <authorList>
            <person name="Sedlacek I."/>
            <person name="Pantucek R."/>
            <person name="Zeman M."/>
            <person name="Holochova P."/>
            <person name="Kralova S."/>
            <person name="Stankova E."/>
            <person name="Sedo O."/>
            <person name="Micenkova L."/>
            <person name="Svec P."/>
            <person name="Gupta V."/>
            <person name="Sood U."/>
            <person name="Korpole U.S."/>
            <person name="Lal R."/>
        </authorList>
    </citation>
    <scope>NUCLEOTIDE SEQUENCE [LARGE SCALE GENOMIC DNA]</scope>
    <source>
        <strain evidence="7 8">P5342</strain>
    </source>
</reference>
<evidence type="ECO:0000256" key="4">
    <source>
        <dbReference type="ARBA" id="ARBA00023136"/>
    </source>
</evidence>
<evidence type="ECO:0000259" key="6">
    <source>
        <dbReference type="Pfam" id="PF06803"/>
    </source>
</evidence>
<name>A0A7Y7U476_9BACT</name>
<dbReference type="GO" id="GO:0012505">
    <property type="term" value="C:endomembrane system"/>
    <property type="evidence" value="ECO:0007669"/>
    <property type="project" value="UniProtKB-SubCell"/>
</dbReference>
<gene>
    <name evidence="7" type="ORF">HW554_04080</name>
</gene>
<organism evidence="7 8">
    <name type="scientific">Hymenobacter lapidiphilus</name>
    <dbReference type="NCBI Taxonomy" id="2608003"/>
    <lineage>
        <taxon>Bacteria</taxon>
        <taxon>Pseudomonadati</taxon>
        <taxon>Bacteroidota</taxon>
        <taxon>Cytophagia</taxon>
        <taxon>Cytophagales</taxon>
        <taxon>Hymenobacteraceae</taxon>
        <taxon>Hymenobacter</taxon>
    </lineage>
</organism>
<dbReference type="Pfam" id="PF06803">
    <property type="entry name" value="DUF1232"/>
    <property type="match status" value="1"/>
</dbReference>
<comment type="subcellular location">
    <subcellularLocation>
        <location evidence="1">Endomembrane system</location>
        <topology evidence="1">Multi-pass membrane protein</topology>
    </subcellularLocation>
</comment>
<feature type="transmembrane region" description="Helical" evidence="5">
    <location>
        <begin position="56"/>
        <end position="77"/>
    </location>
</feature>
<comment type="caution">
    <text evidence="7">The sequence shown here is derived from an EMBL/GenBank/DDBJ whole genome shotgun (WGS) entry which is preliminary data.</text>
</comment>
<keyword evidence="8" id="KW-1185">Reference proteome</keyword>
<sequence>MFTNLKSRARVLKTELVALYYAARDPRTPWYARLVMVATLAYAASPIDLIPDFIPVLGYLDDLILVPAGIALSIRLVPAEVMREARERAAATPVSRHANWLVGTVVLVIWLIALLSVGRLGWAWWQARQQP</sequence>
<evidence type="ECO:0000313" key="7">
    <source>
        <dbReference type="EMBL" id="NVO30376.1"/>
    </source>
</evidence>
<keyword evidence="3 5" id="KW-1133">Transmembrane helix</keyword>
<evidence type="ECO:0000256" key="1">
    <source>
        <dbReference type="ARBA" id="ARBA00004127"/>
    </source>
</evidence>
<keyword evidence="2 5" id="KW-0812">Transmembrane</keyword>
<proteinExistence type="predicted"/>
<evidence type="ECO:0000313" key="8">
    <source>
        <dbReference type="Proteomes" id="UP000565521"/>
    </source>
</evidence>
<protein>
    <submittedName>
        <fullName evidence="7">DUF1232 domain-containing protein</fullName>
    </submittedName>
</protein>
<dbReference type="Proteomes" id="UP000565521">
    <property type="component" value="Unassembled WGS sequence"/>
</dbReference>
<evidence type="ECO:0000256" key="2">
    <source>
        <dbReference type="ARBA" id="ARBA00022692"/>
    </source>
</evidence>